<proteinExistence type="inferred from homology"/>
<evidence type="ECO:0000256" key="2">
    <source>
        <dbReference type="ARBA" id="ARBA00022490"/>
    </source>
</evidence>
<dbReference type="GO" id="GO:0005737">
    <property type="term" value="C:cytoplasm"/>
    <property type="evidence" value="ECO:0007669"/>
    <property type="project" value="UniProtKB-SubCell"/>
</dbReference>
<evidence type="ECO:0000313" key="10">
    <source>
        <dbReference type="Proteomes" id="UP000255101"/>
    </source>
</evidence>
<dbReference type="AlphaFoldDB" id="A0A135YQX3"/>
<evidence type="ECO:0000313" key="9">
    <source>
        <dbReference type="Proteomes" id="UP000070326"/>
    </source>
</evidence>
<dbReference type="GO" id="GO:0008999">
    <property type="term" value="F:protein-N-terminal-alanine acetyltransferase activity"/>
    <property type="evidence" value="ECO:0007669"/>
    <property type="project" value="UniProtKB-EC"/>
</dbReference>
<evidence type="ECO:0000313" key="7">
    <source>
        <dbReference type="EMBL" id="KXI11780.1"/>
    </source>
</evidence>
<evidence type="ECO:0000259" key="6">
    <source>
        <dbReference type="PROSITE" id="PS51186"/>
    </source>
</evidence>
<dbReference type="eggNOG" id="COG0456">
    <property type="taxonomic scope" value="Bacteria"/>
</dbReference>
<dbReference type="STRING" id="1261.HMPREF3195_01273"/>
<dbReference type="Pfam" id="PF00583">
    <property type="entry name" value="Acetyltransf_1"/>
    <property type="match status" value="1"/>
</dbReference>
<feature type="domain" description="N-acetyltransferase" evidence="6">
    <location>
        <begin position="1"/>
        <end position="145"/>
    </location>
</feature>
<keyword evidence="3 7" id="KW-0808">Transferase</keyword>
<reference evidence="8 10" key="2">
    <citation type="submission" date="2018-06" db="EMBL/GenBank/DDBJ databases">
        <authorList>
            <consortium name="Pathogen Informatics"/>
            <person name="Doyle S."/>
        </authorList>
    </citation>
    <scope>NUCLEOTIDE SEQUENCE [LARGE SCALE GENOMIC DNA]</scope>
    <source>
        <strain evidence="8 10">NCTC11460</strain>
    </source>
</reference>
<dbReference type="EMBL" id="UGTB01000004">
    <property type="protein sequence ID" value="SUB61659.1"/>
    <property type="molecule type" value="Genomic_DNA"/>
</dbReference>
<dbReference type="SUPFAM" id="SSF55729">
    <property type="entry name" value="Acyl-CoA N-acyltransferases (Nat)"/>
    <property type="match status" value="1"/>
</dbReference>
<dbReference type="Proteomes" id="UP000255101">
    <property type="component" value="Unassembled WGS sequence"/>
</dbReference>
<organism evidence="7 9">
    <name type="scientific">Peptostreptococcus anaerobius</name>
    <dbReference type="NCBI Taxonomy" id="1261"/>
    <lineage>
        <taxon>Bacteria</taxon>
        <taxon>Bacillati</taxon>
        <taxon>Bacillota</taxon>
        <taxon>Clostridia</taxon>
        <taxon>Peptostreptococcales</taxon>
        <taxon>Peptostreptococcaceae</taxon>
        <taxon>Peptostreptococcus</taxon>
    </lineage>
</organism>
<dbReference type="Gene3D" id="3.40.630.30">
    <property type="match status" value="1"/>
</dbReference>
<keyword evidence="4 8" id="KW-0012">Acyltransferase</keyword>
<dbReference type="CDD" id="cd04301">
    <property type="entry name" value="NAT_SF"/>
    <property type="match status" value="1"/>
</dbReference>
<name>A0A135YQX3_9FIRM</name>
<dbReference type="InterPro" id="IPR008125">
    <property type="entry name" value="Streptothricin_AcTrfase"/>
</dbReference>
<protein>
    <recommendedName>
        <fullName evidence="5">[Ribosomal protein bS18]-alanine N-acetyltransferase</fullName>
        <ecNumber evidence="5">2.3.1.266</ecNumber>
    </recommendedName>
</protein>
<dbReference type="PRINTS" id="PR01754">
    <property type="entry name" value="SACTRNSFRASE"/>
</dbReference>
<keyword evidence="2 5" id="KW-0963">Cytoplasm</keyword>
<dbReference type="PANTHER" id="PTHR43420">
    <property type="entry name" value="ACETYLTRANSFERASE"/>
    <property type="match status" value="1"/>
</dbReference>
<dbReference type="Proteomes" id="UP000070326">
    <property type="component" value="Unassembled WGS sequence"/>
</dbReference>
<evidence type="ECO:0000256" key="1">
    <source>
        <dbReference type="ARBA" id="ARBA00005395"/>
    </source>
</evidence>
<dbReference type="NCBIfam" id="TIGR01575">
    <property type="entry name" value="rimI"/>
    <property type="match status" value="1"/>
</dbReference>
<evidence type="ECO:0000256" key="3">
    <source>
        <dbReference type="ARBA" id="ARBA00022679"/>
    </source>
</evidence>
<gene>
    <name evidence="8" type="primary">ypeA</name>
    <name evidence="7" type="ORF">HMPREF3195_01273</name>
    <name evidence="8" type="ORF">NCTC11460_01603</name>
</gene>
<dbReference type="PATRIC" id="fig|1261.3.peg.1791"/>
<sequence>MIYRNMKDTDIYGVYEVEVSAFSEPWSYNALRDELKNKLAKYIVAEDQGRIVGYLGTWHIIDEAHITNVAVHKDYRGRGIGNGLMEALDKQCKEYNIASITLEVRSSNTVAQNLYKKYGFLISGIRKEYYHDNKEDALIMWKQLREVF</sequence>
<evidence type="ECO:0000256" key="4">
    <source>
        <dbReference type="ARBA" id="ARBA00023315"/>
    </source>
</evidence>
<comment type="function">
    <text evidence="5">Acetylates the N-terminal alanine of ribosomal protein bS18.</text>
</comment>
<comment type="subcellular location">
    <subcellularLocation>
        <location evidence="5">Cytoplasm</location>
    </subcellularLocation>
</comment>
<comment type="catalytic activity">
    <reaction evidence="5">
        <text>N-terminal L-alanyl-[ribosomal protein bS18] + acetyl-CoA = N-terminal N(alpha)-acetyl-L-alanyl-[ribosomal protein bS18] + CoA + H(+)</text>
        <dbReference type="Rhea" id="RHEA:43756"/>
        <dbReference type="Rhea" id="RHEA-COMP:10676"/>
        <dbReference type="Rhea" id="RHEA-COMP:10677"/>
        <dbReference type="ChEBI" id="CHEBI:15378"/>
        <dbReference type="ChEBI" id="CHEBI:57287"/>
        <dbReference type="ChEBI" id="CHEBI:57288"/>
        <dbReference type="ChEBI" id="CHEBI:64718"/>
        <dbReference type="ChEBI" id="CHEBI:83683"/>
        <dbReference type="EC" id="2.3.1.266"/>
    </reaction>
</comment>
<dbReference type="GeneID" id="79842915"/>
<dbReference type="InterPro" id="IPR016181">
    <property type="entry name" value="Acyl_CoA_acyltransferase"/>
</dbReference>
<evidence type="ECO:0000313" key="8">
    <source>
        <dbReference type="EMBL" id="SUB61659.1"/>
    </source>
</evidence>
<reference evidence="7 9" key="1">
    <citation type="submission" date="2016-02" db="EMBL/GenBank/DDBJ databases">
        <authorList>
            <person name="Wen L."/>
            <person name="He K."/>
            <person name="Yang H."/>
        </authorList>
    </citation>
    <scope>NUCLEOTIDE SEQUENCE [LARGE SCALE GENOMIC DNA]</scope>
    <source>
        <strain evidence="7 9">MJR8628A</strain>
    </source>
</reference>
<comment type="similarity">
    <text evidence="1 5">Belongs to the acetyltransferase family. RimI subfamily.</text>
</comment>
<dbReference type="RefSeq" id="WP_002845761.1">
    <property type="nucleotide sequence ID" value="NZ_CAMPYD010000004.1"/>
</dbReference>
<dbReference type="InterPro" id="IPR006464">
    <property type="entry name" value="AcTrfase_RimI/Ard1"/>
</dbReference>
<dbReference type="PROSITE" id="PS51186">
    <property type="entry name" value="GNAT"/>
    <property type="match status" value="1"/>
</dbReference>
<evidence type="ECO:0000256" key="5">
    <source>
        <dbReference type="RuleBase" id="RU363094"/>
    </source>
</evidence>
<dbReference type="PANTHER" id="PTHR43420:SF44">
    <property type="entry name" value="ACETYLTRANSFERASE YPEA"/>
    <property type="match status" value="1"/>
</dbReference>
<dbReference type="EMBL" id="LSQZ01000064">
    <property type="protein sequence ID" value="KXI11780.1"/>
    <property type="molecule type" value="Genomic_DNA"/>
</dbReference>
<dbReference type="InterPro" id="IPR000182">
    <property type="entry name" value="GNAT_dom"/>
</dbReference>
<dbReference type="InterPro" id="IPR050680">
    <property type="entry name" value="YpeA/RimI_acetyltransf"/>
</dbReference>
<accession>A0A135YQX3</accession>
<dbReference type="EC" id="2.3.1.266" evidence="5"/>